<accession>A0A1Y0HJR5</accession>
<reference evidence="5" key="1">
    <citation type="submission" date="2017-05" db="EMBL/GenBank/DDBJ databases">
        <title>Dechlorination kinetics govern the competition between two new strains of the genus Sulfurospirillum.</title>
        <authorList>
            <person name="Buttet G.F."/>
            <person name="Murray A.M."/>
            <person name="Goris T."/>
            <person name="Burion M."/>
            <person name="Lin B."/>
            <person name="Rolle M."/>
            <person name="Maillard J."/>
        </authorList>
    </citation>
    <scope>NUCLEOTIDE SEQUENCE [LARGE SCALE GENOMIC DNA]</scope>
    <source>
        <strain evidence="5">SL2-1</strain>
    </source>
</reference>
<evidence type="ECO:0000313" key="4">
    <source>
        <dbReference type="EMBL" id="ARU47806.1"/>
    </source>
</evidence>
<evidence type="ECO:0000256" key="2">
    <source>
        <dbReference type="SAM" id="MobiDB-lite"/>
    </source>
</evidence>
<dbReference type="RefSeq" id="WP_087437849.1">
    <property type="nucleotide sequence ID" value="NZ_CP021416.1"/>
</dbReference>
<evidence type="ECO:0000256" key="1">
    <source>
        <dbReference type="SAM" id="Coils"/>
    </source>
</evidence>
<dbReference type="InterPro" id="IPR019734">
    <property type="entry name" value="TPR_rpt"/>
</dbReference>
<dbReference type="EMBL" id="CP021416">
    <property type="protein sequence ID" value="ARU47806.1"/>
    <property type="molecule type" value="Genomic_DNA"/>
</dbReference>
<protein>
    <submittedName>
        <fullName evidence="4">Uncharacterized protein</fullName>
    </submittedName>
</protein>
<dbReference type="Pfam" id="PF13174">
    <property type="entry name" value="TPR_6"/>
    <property type="match status" value="1"/>
</dbReference>
<evidence type="ECO:0000256" key="3">
    <source>
        <dbReference type="SAM" id="SignalP"/>
    </source>
</evidence>
<dbReference type="Gene3D" id="1.25.40.10">
    <property type="entry name" value="Tetratricopeptide repeat domain"/>
    <property type="match status" value="1"/>
</dbReference>
<dbReference type="InterPro" id="IPR011990">
    <property type="entry name" value="TPR-like_helical_dom_sf"/>
</dbReference>
<organism evidence="4 5">
    <name type="scientific">Sulfurospirillum diekertiae</name>
    <dbReference type="NCBI Taxonomy" id="1854492"/>
    <lineage>
        <taxon>Bacteria</taxon>
        <taxon>Pseudomonadati</taxon>
        <taxon>Campylobacterota</taxon>
        <taxon>Epsilonproteobacteria</taxon>
        <taxon>Campylobacterales</taxon>
        <taxon>Sulfurospirillaceae</taxon>
        <taxon>Sulfurospirillum</taxon>
    </lineage>
</organism>
<dbReference type="AlphaFoldDB" id="A0A1Y0HJR5"/>
<feature type="chain" id="PRO_5013072974" evidence="3">
    <location>
        <begin position="20"/>
        <end position="333"/>
    </location>
</feature>
<name>A0A1Y0HJR5_9BACT</name>
<dbReference type="Pfam" id="PF13432">
    <property type="entry name" value="TPR_16"/>
    <property type="match status" value="1"/>
</dbReference>
<dbReference type="Proteomes" id="UP000196005">
    <property type="component" value="Chromosome"/>
</dbReference>
<keyword evidence="3" id="KW-0732">Signal</keyword>
<keyword evidence="5" id="KW-1185">Reference proteome</keyword>
<proteinExistence type="predicted"/>
<dbReference type="SUPFAM" id="SSF48452">
    <property type="entry name" value="TPR-like"/>
    <property type="match status" value="1"/>
</dbReference>
<feature type="signal peptide" evidence="3">
    <location>
        <begin position="1"/>
        <end position="19"/>
    </location>
</feature>
<feature type="region of interest" description="Disordered" evidence="2">
    <location>
        <begin position="59"/>
        <end position="84"/>
    </location>
</feature>
<gene>
    <name evidence="4" type="ORF">Sdiek1_0637</name>
</gene>
<dbReference type="KEGG" id="suls:Sdiek1_0637"/>
<sequence length="333" mass="36920">MKKQILLFSIALLPLAALSNEPSAFGSNTNDVDSSSATTSYSNTVSVSDKKYFQNNQKTISSTSNDNLTSTKTDQSSVSSEQYEGMRSVVDSYASKIAKQDDKMRQLEEENKKLREYVEENRKIQADNQEKIKTVVGELGTLIDSINKNYVPKDKFDQLANEVRGGKSASKTVTPATDSTKKDTVKETPATKVISAKELSTKDSATLIKEADDLLEKKSYSEAQALYTELLHRNYKPAKTNFSLGEAAYNQKAYSTAIEHYKASITASDKAAYTPALLYHTGVSFEKLGKAKEAQGFYKALKDGYPDSPEAKKSKIVFFYTFSCTKNRLNNFS</sequence>
<evidence type="ECO:0000313" key="5">
    <source>
        <dbReference type="Proteomes" id="UP000196005"/>
    </source>
</evidence>
<feature type="compositionally biased region" description="Polar residues" evidence="2">
    <location>
        <begin position="59"/>
        <end position="82"/>
    </location>
</feature>
<keyword evidence="1" id="KW-0175">Coiled coil</keyword>
<feature type="coiled-coil region" evidence="1">
    <location>
        <begin position="90"/>
        <end position="127"/>
    </location>
</feature>